<name>Q2LWD5_SYNAS</name>
<dbReference type="KEGG" id="sat:SYN_01197"/>
<dbReference type="STRING" id="56780.SYN_01197"/>
<dbReference type="Proteomes" id="UP000001933">
    <property type="component" value="Chromosome"/>
</dbReference>
<feature type="domain" description="Thiamine pyrophosphate enzyme TPP-binding" evidence="16">
    <location>
        <begin position="365"/>
        <end position="509"/>
    </location>
</feature>
<dbReference type="RefSeq" id="WP_011418417.1">
    <property type="nucleotide sequence ID" value="NC_007759.1"/>
</dbReference>
<keyword evidence="11 14" id="KW-0411">Iron-sulfur</keyword>
<evidence type="ECO:0000256" key="10">
    <source>
        <dbReference type="ARBA" id="ARBA00023004"/>
    </source>
</evidence>
<dbReference type="InterPro" id="IPR029061">
    <property type="entry name" value="THDP-binding"/>
</dbReference>
<dbReference type="SUPFAM" id="SSF52518">
    <property type="entry name" value="Thiamin diphosphate-binding fold (THDP-binding)"/>
    <property type="match status" value="2"/>
</dbReference>
<dbReference type="PANTHER" id="PTHR43710:SF5">
    <property type="entry name" value="INDOLEPYRUVATE FERREDOXIN OXIDOREDUCTASE ALPHA SUBUNIT"/>
    <property type="match status" value="1"/>
</dbReference>
<evidence type="ECO:0000313" key="17">
    <source>
        <dbReference type="EMBL" id="ABC78398.1"/>
    </source>
</evidence>
<evidence type="ECO:0000256" key="6">
    <source>
        <dbReference type="ARBA" id="ARBA00022485"/>
    </source>
</evidence>
<sequence length="519" mass="57204">MEKKLLLANEAIALGAWEAGCRVATAYPGTPSTEIMEAMARNHRDVKSQWSSNEKVALEVAMGATVAGARALAAMKHVGLNVAADPLFTVSYAGVKGGLVIINADDPNAWSSQNEQDNRHYARAAKLPMLEPSNSQEAKDFTKLAFEISEEFDRPVIVRITTRVAHSQGVVEVGRREEVPLKEYSRMPQKHVMIPAHARPRHFFIEEMLKKLKDYSNRSEINRIEWAGRKRGIIADGVAYQYVKEVCPEDSVLKIGMVWPLPDALIREFAQGVDEVFVVEELDPFIEDYIKAMGIRVTGKEIIPICGELTPDIVDVALNGKRKADLYPAYKESPVPPRPPGLCRGCPHGWVFQVLKKLDLTVNGDIGCYTLAALPPYSSLHTQFCMGASIGMHLGFEKALGEEFAAKSVAVIGDSTFIHSGITPLIDLVYNKGTGTVIILDNRITAMTGHQDNPGTGRTLMGEETYALDFEALARAVGVKRVVTVDPRDMEKLEQVVREETAAREPSVIISKRKCILAR</sequence>
<dbReference type="GO" id="GO:0030976">
    <property type="term" value="F:thiamine pyrophosphate binding"/>
    <property type="evidence" value="ECO:0007669"/>
    <property type="project" value="InterPro"/>
</dbReference>
<evidence type="ECO:0000256" key="14">
    <source>
        <dbReference type="PIRNR" id="PIRNR006439"/>
    </source>
</evidence>
<evidence type="ECO:0000256" key="1">
    <source>
        <dbReference type="ARBA" id="ARBA00002995"/>
    </source>
</evidence>
<comment type="function">
    <text evidence="1 14">Catalyzes the ferredoxin-dependent oxidative decarboxylation of arylpyruvates.</text>
</comment>
<accession>Q2LWD5</accession>
<reference evidence="17 18" key="1">
    <citation type="journal article" date="2007" name="Proc. Natl. Acad. Sci. U.S.A.">
        <title>The genome of Syntrophus aciditrophicus: life at the thermodynamic limit of microbial growth.</title>
        <authorList>
            <person name="McInerney M.J."/>
            <person name="Rohlin L."/>
            <person name="Mouttaki H."/>
            <person name="Kim U."/>
            <person name="Krupp R.S."/>
            <person name="Rios-Hernandez L."/>
            <person name="Sieber J."/>
            <person name="Struchtemeyer C.G."/>
            <person name="Bhattacharyya A."/>
            <person name="Campbell J.W."/>
            <person name="Gunsalus R.P."/>
        </authorList>
    </citation>
    <scope>NUCLEOTIDE SEQUENCE [LARGE SCALE GENOMIC DNA]</scope>
    <source>
        <strain evidence="17 18">SB</strain>
    </source>
</reference>
<keyword evidence="5 14" id="KW-0813">Transport</keyword>
<dbReference type="AlphaFoldDB" id="Q2LWD5"/>
<dbReference type="eggNOG" id="COG4231">
    <property type="taxonomic scope" value="Bacteria"/>
</dbReference>
<dbReference type="InterPro" id="IPR045025">
    <property type="entry name" value="HACL1-like"/>
</dbReference>
<dbReference type="Pfam" id="PF01855">
    <property type="entry name" value="POR_N"/>
    <property type="match status" value="1"/>
</dbReference>
<dbReference type="CDD" id="cd02008">
    <property type="entry name" value="TPP_IOR_alpha"/>
    <property type="match status" value="1"/>
</dbReference>
<keyword evidence="7 14" id="KW-0479">Metal-binding</keyword>
<feature type="domain" description="Pyruvate flavodoxin/ferredoxin oxidoreductase pyrimidine binding" evidence="15">
    <location>
        <begin position="15"/>
        <end position="202"/>
    </location>
</feature>
<dbReference type="CDD" id="cd07034">
    <property type="entry name" value="TPP_PYR_PFOR_IOR-alpha_like"/>
    <property type="match status" value="1"/>
</dbReference>
<dbReference type="FunFam" id="3.40.50.970:FF:000039">
    <property type="entry name" value="Indolepyruvate oxidoreductase subunit IorA"/>
    <property type="match status" value="1"/>
</dbReference>
<evidence type="ECO:0000313" key="18">
    <source>
        <dbReference type="Proteomes" id="UP000001933"/>
    </source>
</evidence>
<dbReference type="OrthoDB" id="9804603at2"/>
<evidence type="ECO:0000259" key="16">
    <source>
        <dbReference type="Pfam" id="PF02775"/>
    </source>
</evidence>
<keyword evidence="6 14" id="KW-0004">4Fe-4S</keyword>
<dbReference type="Gene3D" id="3.40.50.970">
    <property type="match status" value="2"/>
</dbReference>
<comment type="subunit">
    <text evidence="2">Heterodimer of the IorA and IorB subunits.</text>
</comment>
<keyword evidence="9 14" id="KW-0560">Oxidoreductase</keyword>
<dbReference type="EMBL" id="CP000252">
    <property type="protein sequence ID" value="ABC78398.1"/>
    <property type="molecule type" value="Genomic_DNA"/>
</dbReference>
<evidence type="ECO:0000256" key="9">
    <source>
        <dbReference type="ARBA" id="ARBA00023002"/>
    </source>
</evidence>
<dbReference type="PIRSF" id="PIRSF006439">
    <property type="entry name" value="Indolepyruvate_ferr_oxidored"/>
    <property type="match status" value="1"/>
</dbReference>
<comment type="catalytic activity">
    <reaction evidence="13 14">
        <text>indole-3-pyruvate + 2 oxidized [2Fe-2S]-[ferredoxin] + CoA = (indol-3-yl)acetyl-CoA + 2 reduced [2Fe-2S]-[ferredoxin] + CO2 + H(+)</text>
        <dbReference type="Rhea" id="RHEA:12645"/>
        <dbReference type="Rhea" id="RHEA-COMP:10000"/>
        <dbReference type="Rhea" id="RHEA-COMP:10001"/>
        <dbReference type="ChEBI" id="CHEBI:15378"/>
        <dbReference type="ChEBI" id="CHEBI:16526"/>
        <dbReference type="ChEBI" id="CHEBI:17640"/>
        <dbReference type="ChEBI" id="CHEBI:33737"/>
        <dbReference type="ChEBI" id="CHEBI:33738"/>
        <dbReference type="ChEBI" id="CHEBI:57271"/>
        <dbReference type="ChEBI" id="CHEBI:57287"/>
        <dbReference type="EC" id="1.2.7.8"/>
    </reaction>
</comment>
<dbReference type="NCBIfam" id="TIGR03336">
    <property type="entry name" value="IOR_alpha"/>
    <property type="match status" value="1"/>
</dbReference>
<evidence type="ECO:0000256" key="11">
    <source>
        <dbReference type="ARBA" id="ARBA00023014"/>
    </source>
</evidence>
<dbReference type="InterPro" id="IPR017721">
    <property type="entry name" value="IorA"/>
</dbReference>
<keyword evidence="10 14" id="KW-0408">Iron</keyword>
<evidence type="ECO:0000256" key="12">
    <source>
        <dbReference type="ARBA" id="ARBA00030514"/>
    </source>
</evidence>
<protein>
    <recommendedName>
        <fullName evidence="4 14">Indolepyruvate oxidoreductase subunit IorA</fullName>
        <shortName evidence="14">IOR</shortName>
        <ecNumber evidence="3 14">1.2.7.8</ecNumber>
    </recommendedName>
    <alternativeName>
        <fullName evidence="12 14">Indolepyruvate ferredoxin oxidoreductase subunit alpha</fullName>
    </alternativeName>
</protein>
<evidence type="ECO:0000256" key="7">
    <source>
        <dbReference type="ARBA" id="ARBA00022723"/>
    </source>
</evidence>
<evidence type="ECO:0000256" key="3">
    <source>
        <dbReference type="ARBA" id="ARBA00012812"/>
    </source>
</evidence>
<dbReference type="HOGENOM" id="CLU_017727_0_0_7"/>
<evidence type="ECO:0000256" key="5">
    <source>
        <dbReference type="ARBA" id="ARBA00022448"/>
    </source>
</evidence>
<organism evidence="17 18">
    <name type="scientific">Syntrophus aciditrophicus (strain SB)</name>
    <dbReference type="NCBI Taxonomy" id="56780"/>
    <lineage>
        <taxon>Bacteria</taxon>
        <taxon>Pseudomonadati</taxon>
        <taxon>Thermodesulfobacteriota</taxon>
        <taxon>Syntrophia</taxon>
        <taxon>Syntrophales</taxon>
        <taxon>Syntrophaceae</taxon>
        <taxon>Syntrophus</taxon>
    </lineage>
</organism>
<keyword evidence="18" id="KW-1185">Reference proteome</keyword>
<proteinExistence type="predicted"/>
<dbReference type="InParanoid" id="Q2LWD5"/>
<dbReference type="SUPFAM" id="SSF52922">
    <property type="entry name" value="TK C-terminal domain-like"/>
    <property type="match status" value="1"/>
</dbReference>
<dbReference type="GO" id="GO:0051539">
    <property type="term" value="F:4 iron, 4 sulfur cluster binding"/>
    <property type="evidence" value="ECO:0007669"/>
    <property type="project" value="UniProtKB-UniRule"/>
</dbReference>
<dbReference type="InterPro" id="IPR002880">
    <property type="entry name" value="Pyrv_Fd/Flavodoxin_OxRdtase_N"/>
</dbReference>
<evidence type="ECO:0000256" key="8">
    <source>
        <dbReference type="ARBA" id="ARBA00022982"/>
    </source>
</evidence>
<dbReference type="GO" id="GO:0046872">
    <property type="term" value="F:metal ion binding"/>
    <property type="evidence" value="ECO:0007669"/>
    <property type="project" value="UniProtKB-UniRule"/>
</dbReference>
<evidence type="ECO:0000256" key="4">
    <source>
        <dbReference type="ARBA" id="ARBA00017710"/>
    </source>
</evidence>
<comment type="cofactor">
    <cofactor evidence="14">
        <name>[4Fe-4S] cluster</name>
        <dbReference type="ChEBI" id="CHEBI:49883"/>
    </cofactor>
    <text evidence="14">Binds 2 [4Fe-4S] clusters. In this family the first cluster has a non-standard and varying [4Fe-4S] binding motif CX(2)CX(2)CX(4-5)CP.</text>
</comment>
<keyword evidence="8 14" id="KW-0249">Electron transport</keyword>
<evidence type="ECO:0000256" key="2">
    <source>
        <dbReference type="ARBA" id="ARBA00011238"/>
    </source>
</evidence>
<gene>
    <name evidence="17" type="ORF">SYN_01197</name>
</gene>
<dbReference type="EC" id="1.2.7.8" evidence="3 14"/>
<evidence type="ECO:0000259" key="15">
    <source>
        <dbReference type="Pfam" id="PF01855"/>
    </source>
</evidence>
<dbReference type="InterPro" id="IPR011766">
    <property type="entry name" value="TPP_enzyme_TPP-bd"/>
</dbReference>
<dbReference type="PANTHER" id="PTHR43710">
    <property type="entry name" value="2-HYDROXYACYL-COA LYASE"/>
    <property type="match status" value="1"/>
</dbReference>
<dbReference type="InterPro" id="IPR009014">
    <property type="entry name" value="Transketo_C/PFOR_II"/>
</dbReference>
<dbReference type="GO" id="GO:0044281">
    <property type="term" value="P:small molecule metabolic process"/>
    <property type="evidence" value="ECO:0007669"/>
    <property type="project" value="UniProtKB-ARBA"/>
</dbReference>
<evidence type="ECO:0000256" key="13">
    <source>
        <dbReference type="ARBA" id="ARBA00048332"/>
    </source>
</evidence>
<dbReference type="GO" id="GO:0043805">
    <property type="term" value="F:indolepyruvate ferredoxin oxidoreductase activity"/>
    <property type="evidence" value="ECO:0007669"/>
    <property type="project" value="UniProtKB-UniRule"/>
</dbReference>
<dbReference type="Pfam" id="PF02775">
    <property type="entry name" value="TPP_enzyme_C"/>
    <property type="match status" value="1"/>
</dbReference>